<feature type="region of interest" description="Disordered" evidence="1">
    <location>
        <begin position="1"/>
        <end position="22"/>
    </location>
</feature>
<dbReference type="EMBL" id="VIEB01001167">
    <property type="protein sequence ID" value="TQD74600.1"/>
    <property type="molecule type" value="Genomic_DNA"/>
</dbReference>
<gene>
    <name evidence="2" type="ORF">C1H46_039872</name>
</gene>
<name>A0A540KK79_MALBA</name>
<dbReference type="AlphaFoldDB" id="A0A540KK79"/>
<evidence type="ECO:0000313" key="2">
    <source>
        <dbReference type="EMBL" id="TQD74600.1"/>
    </source>
</evidence>
<proteinExistence type="predicted"/>
<organism evidence="2 3">
    <name type="scientific">Malus baccata</name>
    <name type="common">Siberian crab apple</name>
    <name type="synonym">Pyrus baccata</name>
    <dbReference type="NCBI Taxonomy" id="106549"/>
    <lineage>
        <taxon>Eukaryota</taxon>
        <taxon>Viridiplantae</taxon>
        <taxon>Streptophyta</taxon>
        <taxon>Embryophyta</taxon>
        <taxon>Tracheophyta</taxon>
        <taxon>Spermatophyta</taxon>
        <taxon>Magnoliopsida</taxon>
        <taxon>eudicotyledons</taxon>
        <taxon>Gunneridae</taxon>
        <taxon>Pentapetalae</taxon>
        <taxon>rosids</taxon>
        <taxon>fabids</taxon>
        <taxon>Rosales</taxon>
        <taxon>Rosaceae</taxon>
        <taxon>Amygdaloideae</taxon>
        <taxon>Maleae</taxon>
        <taxon>Malus</taxon>
    </lineage>
</organism>
<keyword evidence="3" id="KW-1185">Reference proteome</keyword>
<reference evidence="2 3" key="1">
    <citation type="journal article" date="2019" name="G3 (Bethesda)">
        <title>Sequencing of a Wild Apple (Malus baccata) Genome Unravels the Differences Between Cultivated and Wild Apple Species Regarding Disease Resistance and Cold Tolerance.</title>
        <authorList>
            <person name="Chen X."/>
        </authorList>
    </citation>
    <scope>NUCLEOTIDE SEQUENCE [LARGE SCALE GENOMIC DNA]</scope>
    <source>
        <strain evidence="3">cv. Shandingzi</strain>
        <tissue evidence="2">Leaves</tissue>
    </source>
</reference>
<protein>
    <submittedName>
        <fullName evidence="2">Uncharacterized protein</fullName>
    </submittedName>
</protein>
<comment type="caution">
    <text evidence="2">The sequence shown here is derived from an EMBL/GenBank/DDBJ whole genome shotgun (WGS) entry which is preliminary data.</text>
</comment>
<evidence type="ECO:0000313" key="3">
    <source>
        <dbReference type="Proteomes" id="UP000315295"/>
    </source>
</evidence>
<dbReference type="Proteomes" id="UP000315295">
    <property type="component" value="Unassembled WGS sequence"/>
</dbReference>
<evidence type="ECO:0000256" key="1">
    <source>
        <dbReference type="SAM" id="MobiDB-lite"/>
    </source>
</evidence>
<sequence length="68" mass="7410">MKRALGTKRSDSRTMTRQTSATTHVGVYSKKLLSYSAIASSHTKMNNPPTKIATASIFGRDGNESCFN</sequence>
<accession>A0A540KK79</accession>